<dbReference type="EMBL" id="JAJAGQ010000020">
    <property type="protein sequence ID" value="KAJ8532049.1"/>
    <property type="molecule type" value="Genomic_DNA"/>
</dbReference>
<evidence type="ECO:0000313" key="1">
    <source>
        <dbReference type="EMBL" id="KAJ8532049.1"/>
    </source>
</evidence>
<accession>A0A9Q1LCM3</accession>
<name>A0A9Q1LCM3_9SOLA</name>
<comment type="caution">
    <text evidence="1">The sequence shown here is derived from an EMBL/GenBank/DDBJ whole genome shotgun (WGS) entry which is preliminary data.</text>
</comment>
<dbReference type="AlphaFoldDB" id="A0A9Q1LCM3"/>
<organism evidence="1 2">
    <name type="scientific">Anisodus acutangulus</name>
    <dbReference type="NCBI Taxonomy" id="402998"/>
    <lineage>
        <taxon>Eukaryota</taxon>
        <taxon>Viridiplantae</taxon>
        <taxon>Streptophyta</taxon>
        <taxon>Embryophyta</taxon>
        <taxon>Tracheophyta</taxon>
        <taxon>Spermatophyta</taxon>
        <taxon>Magnoliopsida</taxon>
        <taxon>eudicotyledons</taxon>
        <taxon>Gunneridae</taxon>
        <taxon>Pentapetalae</taxon>
        <taxon>asterids</taxon>
        <taxon>lamiids</taxon>
        <taxon>Solanales</taxon>
        <taxon>Solanaceae</taxon>
        <taxon>Solanoideae</taxon>
        <taxon>Hyoscyameae</taxon>
        <taxon>Anisodus</taxon>
    </lineage>
</organism>
<evidence type="ECO:0000313" key="2">
    <source>
        <dbReference type="Proteomes" id="UP001152561"/>
    </source>
</evidence>
<sequence length="302" mass="33508">MSPGVGTGYAGECRQEANFEDFQEIYTKQVTPLVNLDDGLIVSTGQVNEHTNVASRHPVDNIILYKRKKKFRAAYPPHSDVHEQNEQGSSPKIFGESGVGKAIIEDVYPLLSYSPQSLTFPGYLDHGVFVVRDKTSKNVDPLLSDPLQISILPSQQGESLIGEERIEVHDLLPSDPIEATRNSWQLQSFVGDERERDGDLVTHRLNDVLVDGEMPSEQGESPIGDKMREEYDPLMSDPLQTPSFPSKQGEYVVEEERIGVLDSVALDSIEATTNVLVIEHVSLKHQTPIRDGGREECDSVAL</sequence>
<keyword evidence="2" id="KW-1185">Reference proteome</keyword>
<proteinExistence type="predicted"/>
<protein>
    <submittedName>
        <fullName evidence="1">Uncharacterized protein</fullName>
    </submittedName>
</protein>
<gene>
    <name evidence="1" type="ORF">K7X08_011972</name>
</gene>
<dbReference type="Proteomes" id="UP001152561">
    <property type="component" value="Unassembled WGS sequence"/>
</dbReference>
<reference evidence="2" key="1">
    <citation type="journal article" date="2023" name="Proc. Natl. Acad. Sci. U.S.A.">
        <title>Genomic and structural basis for evolution of tropane alkaloid biosynthesis.</title>
        <authorList>
            <person name="Wanga Y.-J."/>
            <person name="Taina T."/>
            <person name="Yua J.-Y."/>
            <person name="Lia J."/>
            <person name="Xua B."/>
            <person name="Chenc J."/>
            <person name="D'Auriad J.C."/>
            <person name="Huanga J.-P."/>
            <person name="Huanga S.-X."/>
        </authorList>
    </citation>
    <scope>NUCLEOTIDE SEQUENCE [LARGE SCALE GENOMIC DNA]</scope>
    <source>
        <strain evidence="2">cv. KIB-2019</strain>
    </source>
</reference>